<feature type="compositionally biased region" description="Polar residues" evidence="1">
    <location>
        <begin position="69"/>
        <end position="86"/>
    </location>
</feature>
<organism evidence="2 3">
    <name type="scientific">Neocallimastix californiae</name>
    <dbReference type="NCBI Taxonomy" id="1754190"/>
    <lineage>
        <taxon>Eukaryota</taxon>
        <taxon>Fungi</taxon>
        <taxon>Fungi incertae sedis</taxon>
        <taxon>Chytridiomycota</taxon>
        <taxon>Chytridiomycota incertae sedis</taxon>
        <taxon>Neocallimastigomycetes</taxon>
        <taxon>Neocallimastigales</taxon>
        <taxon>Neocallimastigaceae</taxon>
        <taxon>Neocallimastix</taxon>
    </lineage>
</organism>
<dbReference type="Proteomes" id="UP000193920">
    <property type="component" value="Unassembled WGS sequence"/>
</dbReference>
<evidence type="ECO:0000256" key="1">
    <source>
        <dbReference type="SAM" id="MobiDB-lite"/>
    </source>
</evidence>
<comment type="caution">
    <text evidence="2">The sequence shown here is derived from an EMBL/GenBank/DDBJ whole genome shotgun (WGS) entry which is preliminary data.</text>
</comment>
<keyword evidence="3" id="KW-1185">Reference proteome</keyword>
<feature type="compositionally biased region" description="Basic and acidic residues" evidence="1">
    <location>
        <begin position="740"/>
        <end position="797"/>
    </location>
</feature>
<feature type="compositionally biased region" description="Basic and acidic residues" evidence="1">
    <location>
        <begin position="89"/>
        <end position="103"/>
    </location>
</feature>
<gene>
    <name evidence="2" type="ORF">LY90DRAFT_673204</name>
</gene>
<reference evidence="2 3" key="1">
    <citation type="submission" date="2016-08" db="EMBL/GenBank/DDBJ databases">
        <title>A Parts List for Fungal Cellulosomes Revealed by Comparative Genomics.</title>
        <authorList>
            <consortium name="DOE Joint Genome Institute"/>
            <person name="Haitjema C.H."/>
            <person name="Gilmore S.P."/>
            <person name="Henske J.K."/>
            <person name="Solomon K.V."/>
            <person name="De Groot R."/>
            <person name="Kuo A."/>
            <person name="Mondo S.J."/>
            <person name="Salamov A.A."/>
            <person name="Labutti K."/>
            <person name="Zhao Z."/>
            <person name="Chiniquy J."/>
            <person name="Barry K."/>
            <person name="Brewer H.M."/>
            <person name="Purvine S.O."/>
            <person name="Wright A.T."/>
            <person name="Boxma B."/>
            <person name="Van Alen T."/>
            <person name="Hackstein J.H."/>
            <person name="Baker S.E."/>
            <person name="Grigoriev I.V."/>
            <person name="O'Malley M.A."/>
        </authorList>
    </citation>
    <scope>NUCLEOTIDE SEQUENCE [LARGE SCALE GENOMIC DNA]</scope>
    <source>
        <strain evidence="2 3">G1</strain>
    </source>
</reference>
<sequence length="1046" mass="118335">MNINTQAKKKSHKRKFEGDENQHLHYSKSQKLVRERNRKAKLRKNPAMSIFEAGRERTKRIVKKEYPSINLNKPPSSIASLSNYTPRNKKAEEKSNKNDKDHKSTVYKRTTFRLPIREPSAQNFDMYYYLAPNREPATVTNILELYDETKSRLLEKKKTKASNNNNTKPILPKEPVLKNKENYINMANHHNKTNVLGVSNKLNKASMPFSNKENLSEHPKKIGKENKGILTKSNMNATNILKSSAKTNKLKDGKINLVKTELDDNKENIPPLHHNQNTTVMNLQFVDYPSGNGNVGLTSVTKSTTEKEKKEENKIKLNKIKEEEEKEEKEEEEKEEEKVNTKEDKPTAQRKNKPIIVNTVSDEDLEEFFRVFDDLIPMYRSSTQLQEVIFETSQKEWNEWCYKVEQCEEETNSWLDARIMFYTRRIIEYKKDWTEYWNKKRKKEKEMLELTSDLSSDSLCPNTPSSVSLLSEPMKLLGSSPLPTLLPLTSPSSTFYIPPFQTPEDSATSMLTSSETTPTKSTHGINVSTSNTAFNNIFMGTDDLELTTLSMESNQDLLSNMSLLYDTTTTTASTTNGQPGYSNMSYDLNSTASYDSLDPLSNATLNSEYNSWLGSNPSSSLSMDDILFNSTTTAATDPNISLLFNSLQNSSNTSGTDGTAAAAAAIPTSLNFLNSLAATPTVTATTTLNPTLPLFDTNYTTPSSSNDQLLLSSSIMMKLPSVSSTVSLIDSFANLNADSSKSEEEKEKEKDDEKDEKKEKDEKENEKTKNSKTFEKTEKSKVETKEKAKTETETEIETKTKTETKIEIEALKKVIKENEWEEVKMNEKEKDIKMDISTSTTTLPTKTIVDQDMTSLLNKDLGFERLFENDLNAQVEQDKTIASTPKIFTDSSFVATTAMSNSVTNVATTATNSLMNTFTEIRAKELFKTEETPKMGIKTVTDTLITPTKPKEMNQTIDFFVDNNTFTTGNNKNHSEFVTPLYIKPSAAMDTLSSIPKSYQEMYNDKMCSLISTLERCVQDKEDFWKVMEEFTSSIITRSSPISTAC</sequence>
<feature type="compositionally biased region" description="Basic and acidic residues" evidence="1">
    <location>
        <begin position="336"/>
        <end position="347"/>
    </location>
</feature>
<evidence type="ECO:0000313" key="3">
    <source>
        <dbReference type="Proteomes" id="UP000193920"/>
    </source>
</evidence>
<dbReference type="PANTHER" id="PTHR36812">
    <property type="entry name" value="NEUROFILAMENT TRIPLET M PROTEIN-LIKE PROTEIN"/>
    <property type="match status" value="1"/>
</dbReference>
<dbReference type="AlphaFoldDB" id="A0A1Y2BI70"/>
<feature type="region of interest" description="Disordered" evidence="1">
    <location>
        <begin position="1"/>
        <end position="45"/>
    </location>
</feature>
<dbReference type="OrthoDB" id="2151179at2759"/>
<feature type="region of interest" description="Disordered" evidence="1">
    <location>
        <begin position="323"/>
        <end position="350"/>
    </location>
</feature>
<accession>A0A1Y2BI70</accession>
<evidence type="ECO:0000313" key="2">
    <source>
        <dbReference type="EMBL" id="ORY34488.1"/>
    </source>
</evidence>
<feature type="region of interest" description="Disordered" evidence="1">
    <location>
        <begin position="506"/>
        <end position="525"/>
    </location>
</feature>
<proteinExistence type="predicted"/>
<feature type="compositionally biased region" description="Acidic residues" evidence="1">
    <location>
        <begin position="324"/>
        <end position="335"/>
    </location>
</feature>
<name>A0A1Y2BI70_9FUNG</name>
<dbReference type="EMBL" id="MCOG01000154">
    <property type="protein sequence ID" value="ORY34488.1"/>
    <property type="molecule type" value="Genomic_DNA"/>
</dbReference>
<feature type="region of interest" description="Disordered" evidence="1">
    <location>
        <begin position="737"/>
        <end position="797"/>
    </location>
</feature>
<protein>
    <submittedName>
        <fullName evidence="2">Uncharacterized protein</fullName>
    </submittedName>
</protein>
<dbReference type="PANTHER" id="PTHR36812:SF9">
    <property type="entry name" value="MYB-LIKE PROTEIN X ISOFORM X1"/>
    <property type="match status" value="1"/>
</dbReference>
<feature type="region of interest" description="Disordered" evidence="1">
    <location>
        <begin position="64"/>
        <end position="103"/>
    </location>
</feature>